<dbReference type="STRING" id="6248.A0A0K0ESV7"/>
<dbReference type="GO" id="GO:0016020">
    <property type="term" value="C:membrane"/>
    <property type="evidence" value="ECO:0007669"/>
    <property type="project" value="UniProtKB-SubCell"/>
</dbReference>
<feature type="transmembrane region" description="Helical" evidence="6">
    <location>
        <begin position="20"/>
        <end position="41"/>
    </location>
</feature>
<dbReference type="PANTHER" id="PTHR48017">
    <property type="entry name" value="OS05G0424000 PROTEIN-RELATED"/>
    <property type="match status" value="1"/>
</dbReference>
<sequence>MKIIMGLTKIEGKLNGLHWITTSLFIVADLAGGGIVAMPLAMVKSGLVAGLIIMTILFLTFSYTAHMLGHNWIRMCQNWPEYNKHCRKPYPEMALRSMGEKSRTFTSFVVNAMLFGISIVYLLLASKIISDIVFSLIGINVGSCVMLLIVASIMLPVTFLKSPQDFWWAIVVAMFTTLFAVILIFSGIISDYKYCTSKANYPQFNIKNLFLSLGTFMFSFGGHAVFPTIQHDMKKPNKFTRSSIVAFILVLIMYVPVTVLGYIVYGDSVQDSIISSLQIPVLQNIANAFIAVHCILTLTIVINPLNQEVEHFLNIPHHFGWQRISVRTFVMGIIVFTAETVPNFGPILNLIGGTCVTLTSALMPSFFYLFMETRLKMIKDNINEKKDENDIYPTLIDVYKNTNTSKLIINLLIIILSLICGIATTISAVKEMGDNQFSTPCYLKSYFNEYDTTTPKIMESFKLINCCGKYLNESRYNDINVCLNNISI</sequence>
<keyword evidence="5 6" id="KW-0472">Membrane</keyword>
<dbReference type="InterPro" id="IPR013057">
    <property type="entry name" value="AA_transpt_TM"/>
</dbReference>
<evidence type="ECO:0000313" key="8">
    <source>
        <dbReference type="WBParaSite" id="SSTP_0001253500.1"/>
    </source>
</evidence>
<keyword evidence="3 6" id="KW-0812">Transmembrane</keyword>
<comment type="subcellular location">
    <subcellularLocation>
        <location evidence="1">Membrane</location>
    </subcellularLocation>
</comment>
<accession>A0A0K0ESV7</accession>
<evidence type="ECO:0000256" key="3">
    <source>
        <dbReference type="ARBA" id="ARBA00022692"/>
    </source>
</evidence>
<dbReference type="Pfam" id="PF01490">
    <property type="entry name" value="Aa_trans"/>
    <property type="match status" value="1"/>
</dbReference>
<keyword evidence="2" id="KW-0813">Transport</keyword>
<evidence type="ECO:0000256" key="2">
    <source>
        <dbReference type="ARBA" id="ARBA00022448"/>
    </source>
</evidence>
<dbReference type="FunFam" id="1.20.1740.10:FF:000052">
    <property type="entry name" value="Lysine histidine transporter-like 3"/>
    <property type="match status" value="1"/>
</dbReference>
<keyword evidence="4 6" id="KW-1133">Transmembrane helix</keyword>
<evidence type="ECO:0000256" key="1">
    <source>
        <dbReference type="ARBA" id="ARBA00004370"/>
    </source>
</evidence>
<feature type="transmembrane region" description="Helical" evidence="6">
    <location>
        <begin position="209"/>
        <end position="229"/>
    </location>
</feature>
<proteinExistence type="predicted"/>
<feature type="transmembrane region" description="Helical" evidence="6">
    <location>
        <begin position="132"/>
        <end position="154"/>
    </location>
</feature>
<evidence type="ECO:0000256" key="6">
    <source>
        <dbReference type="SAM" id="Phobius"/>
    </source>
</evidence>
<organism evidence="8">
    <name type="scientific">Strongyloides stercoralis</name>
    <name type="common">Threadworm</name>
    <dbReference type="NCBI Taxonomy" id="6248"/>
    <lineage>
        <taxon>Eukaryota</taxon>
        <taxon>Metazoa</taxon>
        <taxon>Ecdysozoa</taxon>
        <taxon>Nematoda</taxon>
        <taxon>Chromadorea</taxon>
        <taxon>Rhabditida</taxon>
        <taxon>Tylenchina</taxon>
        <taxon>Panagrolaimomorpha</taxon>
        <taxon>Strongyloidoidea</taxon>
        <taxon>Strongyloididae</taxon>
        <taxon>Strongyloides</taxon>
    </lineage>
</organism>
<feature type="transmembrane region" description="Helical" evidence="6">
    <location>
        <begin position="47"/>
        <end position="65"/>
    </location>
</feature>
<feature type="domain" description="Amino acid transporter transmembrane" evidence="7">
    <location>
        <begin position="18"/>
        <end position="370"/>
    </location>
</feature>
<dbReference type="Gene3D" id="1.20.1740.10">
    <property type="entry name" value="Amino acid/polyamine transporter I"/>
    <property type="match status" value="1"/>
</dbReference>
<evidence type="ECO:0000259" key="7">
    <source>
        <dbReference type="Pfam" id="PF01490"/>
    </source>
</evidence>
<dbReference type="WBParaSite" id="SSTP_0001253500.1">
    <property type="protein sequence ID" value="SSTP_0001253500.1"/>
    <property type="gene ID" value="SSTP_0001253500"/>
</dbReference>
<feature type="transmembrane region" description="Helical" evidence="6">
    <location>
        <begin position="166"/>
        <end position="189"/>
    </location>
</feature>
<reference evidence="8" key="1">
    <citation type="submission" date="2015-08" db="UniProtKB">
        <authorList>
            <consortium name="WormBaseParasite"/>
        </authorList>
    </citation>
    <scope>IDENTIFICATION</scope>
</reference>
<feature type="transmembrane region" description="Helical" evidence="6">
    <location>
        <begin position="347"/>
        <end position="370"/>
    </location>
</feature>
<feature type="transmembrane region" description="Helical" evidence="6">
    <location>
        <begin position="285"/>
        <end position="303"/>
    </location>
</feature>
<feature type="transmembrane region" description="Helical" evidence="6">
    <location>
        <begin position="105"/>
        <end position="126"/>
    </location>
</feature>
<dbReference type="AlphaFoldDB" id="A0A0K0ESV7"/>
<evidence type="ECO:0000256" key="4">
    <source>
        <dbReference type="ARBA" id="ARBA00022989"/>
    </source>
</evidence>
<name>A0A0K0ESV7_STRER</name>
<feature type="transmembrane region" description="Helical" evidence="6">
    <location>
        <begin position="241"/>
        <end position="265"/>
    </location>
</feature>
<protein>
    <submittedName>
        <fullName evidence="8">Aa_trans domain-containing protein</fullName>
    </submittedName>
</protein>
<evidence type="ECO:0000256" key="5">
    <source>
        <dbReference type="ARBA" id="ARBA00023136"/>
    </source>
</evidence>
<feature type="transmembrane region" description="Helical" evidence="6">
    <location>
        <begin position="407"/>
        <end position="429"/>
    </location>
</feature>